<evidence type="ECO:0000313" key="1">
    <source>
        <dbReference type="EMBL" id="RTH19798.1"/>
    </source>
</evidence>
<gene>
    <name evidence="1" type="ORF">CSW41_03415</name>
</gene>
<accession>A0A430RN72</accession>
<protein>
    <submittedName>
        <fullName evidence="1">Uncharacterized protein</fullName>
    </submittedName>
</protein>
<proteinExistence type="predicted"/>
<reference evidence="1 2" key="1">
    <citation type="journal article" date="2019" name="Extremophiles">
        <title>Biogeography of thermophiles and predominance of Thermus scotoductus in domestic water heaters.</title>
        <authorList>
            <person name="Wilpiszeski R.L."/>
            <person name="Zhang Z."/>
            <person name="House C.H."/>
        </authorList>
    </citation>
    <scope>NUCLEOTIDE SEQUENCE [LARGE SCALE GENOMIC DNA]</scope>
    <source>
        <strain evidence="1 2">28_S28</strain>
    </source>
</reference>
<evidence type="ECO:0000313" key="2">
    <source>
        <dbReference type="Proteomes" id="UP000287439"/>
    </source>
</evidence>
<organism evidence="1 2">
    <name type="scientific">Thermus scotoductus</name>
    <dbReference type="NCBI Taxonomy" id="37636"/>
    <lineage>
        <taxon>Bacteria</taxon>
        <taxon>Thermotogati</taxon>
        <taxon>Deinococcota</taxon>
        <taxon>Deinococci</taxon>
        <taxon>Thermales</taxon>
        <taxon>Thermaceae</taxon>
        <taxon>Thermus</taxon>
    </lineage>
</organism>
<sequence>MRAWAFLFFVPPFPRGLHLLVRPEDYPLYRSQSAVLAAILRLASRDGYVWHHVQTAPEERILAVMAKLHDRYRVLMDPQARHLRREAGLPLAQVILGPEPKGGRWPLVLLSDRDLEDEPMRRVDQTPLRWVAWRGEAWRPTYELYREEGGRWTWRLVPEFYRELLEEALHHAHRGDWPRLVGHLKGLGHLPMYRGIWAQLQEIRRRVQALWGDRHLRDPGGQWKAPPWRKAVEEWPTRPLSPIGMRLFVEEGEDRPRTLGEWLERRRG</sequence>
<dbReference type="AlphaFoldDB" id="A0A430RN72"/>
<name>A0A430RN72_THESC</name>
<dbReference type="Proteomes" id="UP000287439">
    <property type="component" value="Unassembled WGS sequence"/>
</dbReference>
<comment type="caution">
    <text evidence="1">The sequence shown here is derived from an EMBL/GenBank/DDBJ whole genome shotgun (WGS) entry which is preliminary data.</text>
</comment>
<dbReference type="EMBL" id="PELV01000084">
    <property type="protein sequence ID" value="RTH19798.1"/>
    <property type="molecule type" value="Genomic_DNA"/>
</dbReference>